<gene>
    <name evidence="1" type="ORF">DOTSEDRAFT_82423</name>
</gene>
<name>N1PEX4_DOTSN</name>
<dbReference type="STRING" id="675120.N1PEX4"/>
<dbReference type="AlphaFoldDB" id="N1PEX4"/>
<organism evidence="1 2">
    <name type="scientific">Dothistroma septosporum (strain NZE10 / CBS 128990)</name>
    <name type="common">Red band needle blight fungus</name>
    <name type="synonym">Mycosphaerella pini</name>
    <dbReference type="NCBI Taxonomy" id="675120"/>
    <lineage>
        <taxon>Eukaryota</taxon>
        <taxon>Fungi</taxon>
        <taxon>Dikarya</taxon>
        <taxon>Ascomycota</taxon>
        <taxon>Pezizomycotina</taxon>
        <taxon>Dothideomycetes</taxon>
        <taxon>Dothideomycetidae</taxon>
        <taxon>Mycosphaerellales</taxon>
        <taxon>Mycosphaerellaceae</taxon>
        <taxon>Dothistroma</taxon>
    </lineage>
</organism>
<evidence type="ECO:0000313" key="1">
    <source>
        <dbReference type="EMBL" id="EME40922.1"/>
    </source>
</evidence>
<keyword evidence="2" id="KW-1185">Reference proteome</keyword>
<sequence>MNVHASAILTRRASVFDFPQSGITSELGRRGILVTSARASLLDILQQDLSGFESRFTKRPSSETLRVYHSKWHSARISLSRRHALHCAPYWSATPHSFVYELVLGFSKGASVVDQGLRYLDAATVRNKALDGDANNTVIQQLSAVRSLSGQTQVKISISKHGGRAPCGCAVLPVSAAAHVYLELNENLASPEKRAENCDVKLKAAKAEHDHMVQTKTELGAVQHNEVTEAALLAEKREKDDVARTRALEDCNNVLRSMAL</sequence>
<protein>
    <submittedName>
        <fullName evidence="1">Uncharacterized protein</fullName>
    </submittedName>
</protein>
<dbReference type="EMBL" id="KB446543">
    <property type="protein sequence ID" value="EME40922.1"/>
    <property type="molecule type" value="Genomic_DNA"/>
</dbReference>
<dbReference type="HOGENOM" id="CLU_1069675_0_0_1"/>
<reference evidence="1 2" key="2">
    <citation type="journal article" date="2012" name="PLoS Pathog.">
        <title>Diverse lifestyles and strategies of plant pathogenesis encoded in the genomes of eighteen Dothideomycetes fungi.</title>
        <authorList>
            <person name="Ohm R.A."/>
            <person name="Feau N."/>
            <person name="Henrissat B."/>
            <person name="Schoch C.L."/>
            <person name="Horwitz B.A."/>
            <person name="Barry K.W."/>
            <person name="Condon B.J."/>
            <person name="Copeland A.C."/>
            <person name="Dhillon B."/>
            <person name="Glaser F."/>
            <person name="Hesse C.N."/>
            <person name="Kosti I."/>
            <person name="LaButti K."/>
            <person name="Lindquist E.A."/>
            <person name="Lucas S."/>
            <person name="Salamov A.A."/>
            <person name="Bradshaw R.E."/>
            <person name="Ciuffetti L."/>
            <person name="Hamelin R.C."/>
            <person name="Kema G.H.J."/>
            <person name="Lawrence C."/>
            <person name="Scott J.A."/>
            <person name="Spatafora J.W."/>
            <person name="Turgeon B.G."/>
            <person name="de Wit P.J.G.M."/>
            <person name="Zhong S."/>
            <person name="Goodwin S.B."/>
            <person name="Grigoriev I.V."/>
        </authorList>
    </citation>
    <scope>NUCLEOTIDE SEQUENCE [LARGE SCALE GENOMIC DNA]</scope>
    <source>
        <strain evidence="2">NZE10 / CBS 128990</strain>
    </source>
</reference>
<evidence type="ECO:0000313" key="2">
    <source>
        <dbReference type="Proteomes" id="UP000016933"/>
    </source>
</evidence>
<dbReference type="Proteomes" id="UP000016933">
    <property type="component" value="Unassembled WGS sequence"/>
</dbReference>
<dbReference type="OrthoDB" id="3637282at2759"/>
<accession>N1PEX4</accession>
<proteinExistence type="predicted"/>
<reference evidence="2" key="1">
    <citation type="journal article" date="2012" name="PLoS Genet.">
        <title>The genomes of the fungal plant pathogens Cladosporium fulvum and Dothistroma septosporum reveal adaptation to different hosts and lifestyles but also signatures of common ancestry.</title>
        <authorList>
            <person name="de Wit P.J.G.M."/>
            <person name="van der Burgt A."/>
            <person name="Oekmen B."/>
            <person name="Stergiopoulos I."/>
            <person name="Abd-Elsalam K.A."/>
            <person name="Aerts A.L."/>
            <person name="Bahkali A.H."/>
            <person name="Beenen H.G."/>
            <person name="Chettri P."/>
            <person name="Cox M.P."/>
            <person name="Datema E."/>
            <person name="de Vries R.P."/>
            <person name="Dhillon B."/>
            <person name="Ganley A.R."/>
            <person name="Griffiths S.A."/>
            <person name="Guo Y."/>
            <person name="Hamelin R.C."/>
            <person name="Henrissat B."/>
            <person name="Kabir M.S."/>
            <person name="Jashni M.K."/>
            <person name="Kema G."/>
            <person name="Klaubauf S."/>
            <person name="Lapidus A."/>
            <person name="Levasseur A."/>
            <person name="Lindquist E."/>
            <person name="Mehrabi R."/>
            <person name="Ohm R.A."/>
            <person name="Owen T.J."/>
            <person name="Salamov A."/>
            <person name="Schwelm A."/>
            <person name="Schijlen E."/>
            <person name="Sun H."/>
            <person name="van den Burg H.A."/>
            <person name="van Ham R.C.H.J."/>
            <person name="Zhang S."/>
            <person name="Goodwin S.B."/>
            <person name="Grigoriev I.V."/>
            <person name="Collemare J."/>
            <person name="Bradshaw R.E."/>
        </authorList>
    </citation>
    <scope>NUCLEOTIDE SEQUENCE [LARGE SCALE GENOMIC DNA]</scope>
    <source>
        <strain evidence="2">NZE10 / CBS 128990</strain>
    </source>
</reference>